<dbReference type="PANTHER" id="PTHR34535:SF3">
    <property type="entry name" value="HYDROGENASE MATURATION FACTOR HYPA"/>
    <property type="match status" value="1"/>
</dbReference>
<dbReference type="InterPro" id="IPR020538">
    <property type="entry name" value="Hydgase_Ni_incorp_HypA/HybF_CS"/>
</dbReference>
<evidence type="ECO:0000256" key="1">
    <source>
        <dbReference type="ARBA" id="ARBA00010748"/>
    </source>
</evidence>
<dbReference type="GO" id="GO:0016151">
    <property type="term" value="F:nickel cation binding"/>
    <property type="evidence" value="ECO:0007669"/>
    <property type="project" value="UniProtKB-UniRule"/>
</dbReference>
<evidence type="ECO:0000256" key="5">
    <source>
        <dbReference type="HAMAP-Rule" id="MF_00213"/>
    </source>
</evidence>
<feature type="binding site" evidence="5">
    <location>
        <position position="2"/>
    </location>
    <ligand>
        <name>Ni(2+)</name>
        <dbReference type="ChEBI" id="CHEBI:49786"/>
    </ligand>
</feature>
<feature type="binding site" evidence="5">
    <location>
        <position position="94"/>
    </location>
    <ligand>
        <name>Zn(2+)</name>
        <dbReference type="ChEBI" id="CHEBI:29105"/>
    </ligand>
</feature>
<dbReference type="NCBIfam" id="NF001839">
    <property type="entry name" value="PRK00564.1"/>
    <property type="match status" value="1"/>
</dbReference>
<reference evidence="6 7" key="1">
    <citation type="submission" date="2019-09" db="EMBL/GenBank/DDBJ databases">
        <title>Draft genome sequence of various Type strains from the CCUG.</title>
        <authorList>
            <person name="Pineiro-Iglesias B."/>
            <person name="Tunovic T."/>
            <person name="Unosson C."/>
            <person name="Inganas E."/>
            <person name="Ohlen M."/>
            <person name="Cardew S."/>
            <person name="Jensie-Markopoulos S."/>
            <person name="Salva-Serra F."/>
            <person name="Jaen-Luchoro D."/>
            <person name="Karlsson R."/>
            <person name="Svensson-Stadler L."/>
            <person name="Chun J."/>
            <person name="Moore E."/>
        </authorList>
    </citation>
    <scope>NUCLEOTIDE SEQUENCE [LARGE SCALE GENOMIC DNA]</scope>
    <source>
        <strain evidence="6 7">CCUG 32756T</strain>
    </source>
</reference>
<keyword evidence="4 5" id="KW-0862">Zinc</keyword>
<dbReference type="Gene3D" id="3.30.2320.80">
    <property type="match status" value="1"/>
</dbReference>
<dbReference type="RefSeq" id="WP_150338011.1">
    <property type="nucleotide sequence ID" value="NZ_JAERIX010000047.1"/>
</dbReference>
<feature type="binding site" evidence="5">
    <location>
        <position position="74"/>
    </location>
    <ligand>
        <name>Zn(2+)</name>
        <dbReference type="ChEBI" id="CHEBI:29105"/>
    </ligand>
</feature>
<evidence type="ECO:0000313" key="7">
    <source>
        <dbReference type="Proteomes" id="UP000323707"/>
    </source>
</evidence>
<evidence type="ECO:0000313" key="6">
    <source>
        <dbReference type="EMBL" id="KAA8707283.1"/>
    </source>
</evidence>
<keyword evidence="2 5" id="KW-0533">Nickel</keyword>
<evidence type="ECO:0000256" key="2">
    <source>
        <dbReference type="ARBA" id="ARBA00022596"/>
    </source>
</evidence>
<evidence type="ECO:0000256" key="3">
    <source>
        <dbReference type="ARBA" id="ARBA00022723"/>
    </source>
</evidence>
<comment type="function">
    <text evidence="5">Involved in the maturation of [NiFe] hydrogenases. Required for nickel insertion into the metal center of the hydrogenase.</text>
</comment>
<proteinExistence type="inferred from homology"/>
<name>A0A5M9QEM2_9HELI</name>
<evidence type="ECO:0000256" key="4">
    <source>
        <dbReference type="ARBA" id="ARBA00022833"/>
    </source>
</evidence>
<dbReference type="HAMAP" id="MF_00213">
    <property type="entry name" value="HypA_HybF"/>
    <property type="match status" value="1"/>
</dbReference>
<dbReference type="InterPro" id="IPR000688">
    <property type="entry name" value="HypA/HybF"/>
</dbReference>
<dbReference type="EMBL" id="VXKE01000023">
    <property type="protein sequence ID" value="KAA8707283.1"/>
    <property type="molecule type" value="Genomic_DNA"/>
</dbReference>
<dbReference type="PANTHER" id="PTHR34535">
    <property type="entry name" value="HYDROGENASE MATURATION FACTOR HYPA"/>
    <property type="match status" value="1"/>
</dbReference>
<dbReference type="GO" id="GO:0051604">
    <property type="term" value="P:protein maturation"/>
    <property type="evidence" value="ECO:0007669"/>
    <property type="project" value="InterPro"/>
</dbReference>
<dbReference type="AlphaFoldDB" id="A0A5M9QEM2"/>
<comment type="similarity">
    <text evidence="1 5">Belongs to the HypA/HybF family.</text>
</comment>
<organism evidence="6 7">
    <name type="scientific">Helicobacter canis</name>
    <dbReference type="NCBI Taxonomy" id="29419"/>
    <lineage>
        <taxon>Bacteria</taxon>
        <taxon>Pseudomonadati</taxon>
        <taxon>Campylobacterota</taxon>
        <taxon>Epsilonproteobacteria</taxon>
        <taxon>Campylobacterales</taxon>
        <taxon>Helicobacteraceae</taxon>
        <taxon>Helicobacter</taxon>
    </lineage>
</organism>
<comment type="caution">
    <text evidence="6">The sequence shown here is derived from an EMBL/GenBank/DDBJ whole genome shotgun (WGS) entry which is preliminary data.</text>
</comment>
<sequence length="116" mass="12878">MHEYSVVTALLEQCDHYALESSAREIERVVVGIGEHSGIESALLQSAFETFKEESIYAKHAHLEIQIQPIMLACSSCGTTSTPEEQSYATCPKCASKSVQITQGRDMLLLRLEMLE</sequence>
<dbReference type="GO" id="GO:0008270">
    <property type="term" value="F:zinc ion binding"/>
    <property type="evidence" value="ECO:0007669"/>
    <property type="project" value="UniProtKB-UniRule"/>
</dbReference>
<keyword evidence="3 5" id="KW-0479">Metal-binding</keyword>
<dbReference type="Proteomes" id="UP000323707">
    <property type="component" value="Unassembled WGS sequence"/>
</dbReference>
<feature type="binding site" evidence="5">
    <location>
        <position position="77"/>
    </location>
    <ligand>
        <name>Zn(2+)</name>
        <dbReference type="ChEBI" id="CHEBI:29105"/>
    </ligand>
</feature>
<feature type="binding site" evidence="5">
    <location>
        <position position="91"/>
    </location>
    <ligand>
        <name>Zn(2+)</name>
        <dbReference type="ChEBI" id="CHEBI:29105"/>
    </ligand>
</feature>
<dbReference type="PIRSF" id="PIRSF004761">
    <property type="entry name" value="Hydrgn_mat_HypA"/>
    <property type="match status" value="1"/>
</dbReference>
<protein>
    <recommendedName>
        <fullName evidence="5">Hydrogenase maturation factor HypA</fullName>
    </recommendedName>
</protein>
<accession>A0A5M9QEM2</accession>
<gene>
    <name evidence="5 6" type="primary">hypA</name>
    <name evidence="6" type="ORF">F4V45_09155</name>
</gene>
<dbReference type="NCBIfam" id="TIGR00100">
    <property type="entry name" value="hypA"/>
    <property type="match status" value="1"/>
</dbReference>
<dbReference type="PROSITE" id="PS01249">
    <property type="entry name" value="HYPA"/>
    <property type="match status" value="1"/>
</dbReference>
<dbReference type="Pfam" id="PF01155">
    <property type="entry name" value="HypA"/>
    <property type="match status" value="1"/>
</dbReference>